<feature type="domain" description="HAMP" evidence="7">
    <location>
        <begin position="174"/>
        <end position="227"/>
    </location>
</feature>
<dbReference type="PANTHER" id="PTHR32089:SF112">
    <property type="entry name" value="LYSOZYME-LIKE PROTEIN-RELATED"/>
    <property type="match status" value="1"/>
</dbReference>
<evidence type="ECO:0000313" key="9">
    <source>
        <dbReference type="Proteomes" id="UP000297053"/>
    </source>
</evidence>
<protein>
    <submittedName>
        <fullName evidence="8">Methyl-accepting chemotaxis protein</fullName>
    </submittedName>
</protein>
<dbReference type="Pfam" id="PF00672">
    <property type="entry name" value="HAMP"/>
    <property type="match status" value="1"/>
</dbReference>
<dbReference type="CDD" id="cd06225">
    <property type="entry name" value="HAMP"/>
    <property type="match status" value="1"/>
</dbReference>
<evidence type="ECO:0000256" key="1">
    <source>
        <dbReference type="ARBA" id="ARBA00023224"/>
    </source>
</evidence>
<dbReference type="SMART" id="SM00304">
    <property type="entry name" value="HAMP"/>
    <property type="match status" value="4"/>
</dbReference>
<evidence type="ECO:0000256" key="2">
    <source>
        <dbReference type="ARBA" id="ARBA00029447"/>
    </source>
</evidence>
<dbReference type="EMBL" id="CP039375">
    <property type="protein sequence ID" value="QCD66206.1"/>
    <property type="molecule type" value="Genomic_DNA"/>
</dbReference>
<dbReference type="AlphaFoldDB" id="A0A4D6KML2"/>
<gene>
    <name evidence="8" type="ORF">E5139_11325</name>
</gene>
<dbReference type="Gene3D" id="1.10.287.950">
    <property type="entry name" value="Methyl-accepting chemotaxis protein"/>
    <property type="match status" value="1"/>
</dbReference>
<evidence type="ECO:0000256" key="4">
    <source>
        <dbReference type="SAM" id="MobiDB-lite"/>
    </source>
</evidence>
<feature type="domain" description="HAMP" evidence="7">
    <location>
        <begin position="100"/>
        <end position="146"/>
    </location>
</feature>
<feature type="compositionally biased region" description="Basic and acidic residues" evidence="4">
    <location>
        <begin position="151"/>
        <end position="163"/>
    </location>
</feature>
<dbReference type="SMART" id="SM00283">
    <property type="entry name" value="MA"/>
    <property type="match status" value="1"/>
</dbReference>
<evidence type="ECO:0000259" key="6">
    <source>
        <dbReference type="PROSITE" id="PS50111"/>
    </source>
</evidence>
<dbReference type="PANTHER" id="PTHR32089">
    <property type="entry name" value="METHYL-ACCEPTING CHEMOTAXIS PROTEIN MCPB"/>
    <property type="match status" value="1"/>
</dbReference>
<reference evidence="8 9" key="1">
    <citation type="submission" date="2019-04" db="EMBL/GenBank/DDBJ databases">
        <title>Complete genome sequence of Arthrobacter sp. ZXY-2 associated with effective atrazine degradation and salt adaptation.</title>
        <authorList>
            <person name="Zhao X."/>
        </authorList>
    </citation>
    <scope>NUCLEOTIDE SEQUENCE [LARGE SCALE GENOMIC DNA]</scope>
    <source>
        <strain evidence="9">ZP60</strain>
    </source>
</reference>
<keyword evidence="5" id="KW-0812">Transmembrane</keyword>
<dbReference type="InterPro" id="IPR003660">
    <property type="entry name" value="HAMP_dom"/>
</dbReference>
<dbReference type="Gene3D" id="6.10.340.10">
    <property type="match status" value="2"/>
</dbReference>
<dbReference type="SUPFAM" id="SSF58104">
    <property type="entry name" value="Methyl-accepting chemotaxis protein (MCP) signaling domain"/>
    <property type="match status" value="1"/>
</dbReference>
<keyword evidence="5" id="KW-0472">Membrane</keyword>
<organism evidence="8 9">
    <name type="scientific">Halomicrobium mukohataei</name>
    <dbReference type="NCBI Taxonomy" id="57705"/>
    <lineage>
        <taxon>Archaea</taxon>
        <taxon>Methanobacteriati</taxon>
        <taxon>Methanobacteriota</taxon>
        <taxon>Stenosarchaea group</taxon>
        <taxon>Halobacteria</taxon>
        <taxon>Halobacteriales</taxon>
        <taxon>Haloarculaceae</taxon>
        <taxon>Halomicrobium</taxon>
    </lineage>
</organism>
<evidence type="ECO:0000256" key="3">
    <source>
        <dbReference type="PROSITE-ProRule" id="PRU00284"/>
    </source>
</evidence>
<evidence type="ECO:0000313" key="8">
    <source>
        <dbReference type="EMBL" id="QCD66206.1"/>
    </source>
</evidence>
<feature type="domain" description="Methyl-accepting transducer" evidence="6">
    <location>
        <begin position="246"/>
        <end position="482"/>
    </location>
</feature>
<feature type="region of interest" description="Disordered" evidence="4">
    <location>
        <begin position="151"/>
        <end position="177"/>
    </location>
</feature>
<reference evidence="8 9" key="2">
    <citation type="submission" date="2019-04" db="EMBL/GenBank/DDBJ databases">
        <authorList>
            <person name="Yang S."/>
            <person name="Wei W."/>
        </authorList>
    </citation>
    <scope>NUCLEOTIDE SEQUENCE [LARGE SCALE GENOMIC DNA]</scope>
    <source>
        <strain evidence="9">ZP60</strain>
    </source>
</reference>
<dbReference type="Proteomes" id="UP000297053">
    <property type="component" value="Chromosome"/>
</dbReference>
<keyword evidence="1 3" id="KW-0807">Transducer</keyword>
<evidence type="ECO:0000259" key="7">
    <source>
        <dbReference type="PROSITE" id="PS50885"/>
    </source>
</evidence>
<accession>A0A4D6KML2</accession>
<dbReference type="KEGG" id="halz:E5139_11325"/>
<sequence length="548" mass="57678">MSSSEADLEDVSGSVVLEPSASGSARLWTVMGALSHRINRYLPASLQSTLNRALYVHAGIAVVAPLFVAFVTGSILTAVAILLFTFGFGALIYGEMYRIIQNLQDATGAIGEETYDIEIAEHRADEIDDVYRRIEATAADLDERISEAEAAREEAETARREAEAAQDEAEATAERLRRRADEYSTVMRTVADGDLTRRLPTDADNEAMAEIATSFNAMLDDLEGTVQEVIAFAETVSTVTGSVEARSEAIERASSDVDDAMDEIVEGADDQRDRLGDATNQVNDISATVEEIAASATEVAETADEAAETGRDAGSAAGAAVDEIETITAAVSAMADDVTELSAHIDQVDEIVDLIDGIAEQTNTLALNASIEAARAGEAGEGFAVVADEVKGLAQETQEATKEVESLIDAMREQATTAVDGVETVESSVEQGTETIEDAMGAITTVVDKIETLNAGVQEIDAATDEQAETTQRVVGTIEETAAVSDQTASRARSVGETVGEQLGETDALTDAIGDLSTEARRLQTALEDLQVSDSATEAGGVATATDD</sequence>
<name>A0A4D6KML2_9EURY</name>
<dbReference type="PROSITE" id="PS50885">
    <property type="entry name" value="HAMP"/>
    <property type="match status" value="2"/>
</dbReference>
<dbReference type="CDD" id="cd11386">
    <property type="entry name" value="MCP_signal"/>
    <property type="match status" value="1"/>
</dbReference>
<comment type="similarity">
    <text evidence="2">Belongs to the methyl-accepting chemotaxis (MCP) protein family.</text>
</comment>
<dbReference type="GO" id="GO:0016020">
    <property type="term" value="C:membrane"/>
    <property type="evidence" value="ECO:0007669"/>
    <property type="project" value="InterPro"/>
</dbReference>
<proteinExistence type="inferred from homology"/>
<evidence type="ECO:0000256" key="5">
    <source>
        <dbReference type="SAM" id="Phobius"/>
    </source>
</evidence>
<dbReference type="PROSITE" id="PS50111">
    <property type="entry name" value="CHEMOTAXIS_TRANSDUC_2"/>
    <property type="match status" value="1"/>
</dbReference>
<feature type="transmembrane region" description="Helical" evidence="5">
    <location>
        <begin position="60"/>
        <end position="93"/>
    </location>
</feature>
<dbReference type="InterPro" id="IPR004089">
    <property type="entry name" value="MCPsignal_dom"/>
</dbReference>
<keyword evidence="5" id="KW-1133">Transmembrane helix</keyword>
<dbReference type="GO" id="GO:0007165">
    <property type="term" value="P:signal transduction"/>
    <property type="evidence" value="ECO:0007669"/>
    <property type="project" value="UniProtKB-KW"/>
</dbReference>
<dbReference type="Pfam" id="PF00015">
    <property type="entry name" value="MCPsignal"/>
    <property type="match status" value="1"/>
</dbReference>